<evidence type="ECO:0000313" key="3">
    <source>
        <dbReference type="Proteomes" id="UP001589667"/>
    </source>
</evidence>
<proteinExistence type="predicted"/>
<sequence length="267" mass="27223">MSDEHATVELDVTGPEPEPRRRLGRGARIGLIVAGSVVGIAALLVVADVVARGIAEQRVADEVRASLPAGVEGDVDVTIGGLSVIAQYLSGTMEQVSLSAPELVVDGAPLDVEVELRGVPVDLGSPVDRLDATVSAEQDAVNQLVQVPNSTGSITLGDATVGYEGELELFGQSIAYQVTATPTAAGTEVLLQPVGVEIGAGGGSLDLSGIVERVLGSDPIAVCVAEHLPEGIEVTDIAAAPGVVRVELEGSEITLDEAHLRQTGSCD</sequence>
<evidence type="ECO:0000256" key="1">
    <source>
        <dbReference type="SAM" id="Phobius"/>
    </source>
</evidence>
<feature type="transmembrane region" description="Helical" evidence="1">
    <location>
        <begin position="29"/>
        <end position="51"/>
    </location>
</feature>
<protein>
    <submittedName>
        <fullName evidence="2">DUF2993 domain-containing protein</fullName>
    </submittedName>
</protein>
<gene>
    <name evidence="2" type="ORF">ACFFQV_10740</name>
</gene>
<comment type="caution">
    <text evidence="2">The sequence shown here is derived from an EMBL/GenBank/DDBJ whole genome shotgun (WGS) entry which is preliminary data.</text>
</comment>
<dbReference type="InterPro" id="IPR021373">
    <property type="entry name" value="DUF2993"/>
</dbReference>
<keyword evidence="1" id="KW-0472">Membrane</keyword>
<accession>A0ABV5SR00</accession>
<organism evidence="2 3">
    <name type="scientific">Agromyces lapidis</name>
    <dbReference type="NCBI Taxonomy" id="279574"/>
    <lineage>
        <taxon>Bacteria</taxon>
        <taxon>Bacillati</taxon>
        <taxon>Actinomycetota</taxon>
        <taxon>Actinomycetes</taxon>
        <taxon>Micrococcales</taxon>
        <taxon>Microbacteriaceae</taxon>
        <taxon>Agromyces</taxon>
    </lineage>
</organism>
<keyword evidence="1" id="KW-0812">Transmembrane</keyword>
<reference evidence="2 3" key="1">
    <citation type="submission" date="2024-09" db="EMBL/GenBank/DDBJ databases">
        <authorList>
            <person name="Sun Q."/>
            <person name="Mori K."/>
        </authorList>
    </citation>
    <scope>NUCLEOTIDE SEQUENCE [LARGE SCALE GENOMIC DNA]</scope>
    <source>
        <strain evidence="2 3">JCM 14321</strain>
    </source>
</reference>
<dbReference type="Pfam" id="PF11209">
    <property type="entry name" value="LmeA"/>
    <property type="match status" value="1"/>
</dbReference>
<evidence type="ECO:0000313" key="2">
    <source>
        <dbReference type="EMBL" id="MFB9642765.1"/>
    </source>
</evidence>
<name>A0ABV5SR00_9MICO</name>
<keyword evidence="1" id="KW-1133">Transmembrane helix</keyword>
<dbReference type="EMBL" id="JBHMBL010000002">
    <property type="protein sequence ID" value="MFB9642765.1"/>
    <property type="molecule type" value="Genomic_DNA"/>
</dbReference>
<dbReference type="RefSeq" id="WP_157422536.1">
    <property type="nucleotide sequence ID" value="NZ_BAAANI010000002.1"/>
</dbReference>
<keyword evidence="3" id="KW-1185">Reference proteome</keyword>
<dbReference type="Proteomes" id="UP001589667">
    <property type="component" value="Unassembled WGS sequence"/>
</dbReference>